<dbReference type="InterPro" id="IPR050942">
    <property type="entry name" value="F-box_BR-signaling"/>
</dbReference>
<name>A0AAN9IVK4_CROPI</name>
<dbReference type="EMBL" id="JAYWIO010000001">
    <property type="protein sequence ID" value="KAK7287217.1"/>
    <property type="molecule type" value="Genomic_DNA"/>
</dbReference>
<dbReference type="InterPro" id="IPR005174">
    <property type="entry name" value="KIB1-4_b-propeller"/>
</dbReference>
<dbReference type="Pfam" id="PF03478">
    <property type="entry name" value="Beta-prop_KIB1-4"/>
    <property type="match status" value="1"/>
</dbReference>
<dbReference type="Proteomes" id="UP001372338">
    <property type="component" value="Unassembled WGS sequence"/>
</dbReference>
<dbReference type="Pfam" id="PF00646">
    <property type="entry name" value="F-box"/>
    <property type="match status" value="1"/>
</dbReference>
<accession>A0AAN9IVK4</accession>
<dbReference type="Gene3D" id="1.20.1280.50">
    <property type="match status" value="1"/>
</dbReference>
<dbReference type="AlphaFoldDB" id="A0AAN9IVK4"/>
<keyword evidence="3" id="KW-1185">Reference proteome</keyword>
<evidence type="ECO:0000259" key="1">
    <source>
        <dbReference type="PROSITE" id="PS50181"/>
    </source>
</evidence>
<dbReference type="SUPFAM" id="SSF81383">
    <property type="entry name" value="F-box domain"/>
    <property type="match status" value="1"/>
</dbReference>
<dbReference type="SMART" id="SM00256">
    <property type="entry name" value="FBOX"/>
    <property type="match status" value="1"/>
</dbReference>
<dbReference type="PROSITE" id="PS50181">
    <property type="entry name" value="FBOX"/>
    <property type="match status" value="1"/>
</dbReference>
<dbReference type="InterPro" id="IPR036047">
    <property type="entry name" value="F-box-like_dom_sf"/>
</dbReference>
<dbReference type="PANTHER" id="PTHR44259:SF114">
    <property type="entry name" value="OS06G0707300 PROTEIN"/>
    <property type="match status" value="1"/>
</dbReference>
<sequence length="437" mass="50253">MHDIDMGQEGPILLRYKNKAKQNIQSGNKWTHLPSDILEMIMKRLKLIDYLGIQAVCSTWRAAITRAIANKHCHPLPELPLVFLTPRNKHVLPDMFFSLNTEQVCSLRRNNTLLERHHQCHGTVGGWMILSANLILGAKTIFFLNPVTNDVVMVPSPLYLPSESPIPKRSELRMGKMVASCSPKCEDCVVVGRFTDYAHIAYFRVHSDKSWTMIEAQEDTGYILEFEIFDDKLYVITNKLNDDMLVYDLQDSSDDPPKLKVLGQIPLIWPLHNLSRHDNQILVNGNVFYYLTRGQASEELLLIYLYHNFVFEAGNIGYMNIIKHYVRPPQITKCEVFKLDTGNDNKWVKLDHLGDRVIFLGLYNSLVMSRAALNSMEELVTENIVYFAGYSPCPKNPWLSTRLGKLCLTDNTIRYISLEQFGNKIDAIPYWFVPSPW</sequence>
<reference evidence="2 3" key="1">
    <citation type="submission" date="2024-01" db="EMBL/GenBank/DDBJ databases">
        <title>The genomes of 5 underutilized Papilionoideae crops provide insights into root nodulation and disease resistanc.</title>
        <authorList>
            <person name="Yuan L."/>
        </authorList>
    </citation>
    <scope>NUCLEOTIDE SEQUENCE [LARGE SCALE GENOMIC DNA]</scope>
    <source>
        <strain evidence="2">ZHUSHIDOU_FW_LH</strain>
        <tissue evidence="2">Leaf</tissue>
    </source>
</reference>
<protein>
    <recommendedName>
        <fullName evidence="1">F-box domain-containing protein</fullName>
    </recommendedName>
</protein>
<feature type="domain" description="F-box" evidence="1">
    <location>
        <begin position="27"/>
        <end position="76"/>
    </location>
</feature>
<gene>
    <name evidence="2" type="ORF">RIF29_00354</name>
</gene>
<organism evidence="2 3">
    <name type="scientific">Crotalaria pallida</name>
    <name type="common">Smooth rattlebox</name>
    <name type="synonym">Crotalaria striata</name>
    <dbReference type="NCBI Taxonomy" id="3830"/>
    <lineage>
        <taxon>Eukaryota</taxon>
        <taxon>Viridiplantae</taxon>
        <taxon>Streptophyta</taxon>
        <taxon>Embryophyta</taxon>
        <taxon>Tracheophyta</taxon>
        <taxon>Spermatophyta</taxon>
        <taxon>Magnoliopsida</taxon>
        <taxon>eudicotyledons</taxon>
        <taxon>Gunneridae</taxon>
        <taxon>Pentapetalae</taxon>
        <taxon>rosids</taxon>
        <taxon>fabids</taxon>
        <taxon>Fabales</taxon>
        <taxon>Fabaceae</taxon>
        <taxon>Papilionoideae</taxon>
        <taxon>50 kb inversion clade</taxon>
        <taxon>genistoids sensu lato</taxon>
        <taxon>core genistoids</taxon>
        <taxon>Crotalarieae</taxon>
        <taxon>Crotalaria</taxon>
    </lineage>
</organism>
<dbReference type="InterPro" id="IPR001810">
    <property type="entry name" value="F-box_dom"/>
</dbReference>
<evidence type="ECO:0000313" key="2">
    <source>
        <dbReference type="EMBL" id="KAK7287217.1"/>
    </source>
</evidence>
<comment type="caution">
    <text evidence="2">The sequence shown here is derived from an EMBL/GenBank/DDBJ whole genome shotgun (WGS) entry which is preliminary data.</text>
</comment>
<evidence type="ECO:0000313" key="3">
    <source>
        <dbReference type="Proteomes" id="UP001372338"/>
    </source>
</evidence>
<proteinExistence type="predicted"/>
<dbReference type="PANTHER" id="PTHR44259">
    <property type="entry name" value="OS07G0183000 PROTEIN-RELATED"/>
    <property type="match status" value="1"/>
</dbReference>